<sequence length="129" mass="14180">MTHKCVVNSKFIGGRLCLAQPYDIEIALEHFKVVDVTGSRIFTASNIHTLFFPTKGIPEAGPSSNWYLKFLRRRGSSIACIVSIGPDVMSSTPRESVYHDTTARAMEKPDLAIFKGLHGEAATRLAQDA</sequence>
<proteinExistence type="predicted"/>
<evidence type="ECO:0000313" key="2">
    <source>
        <dbReference type="Proteomes" id="UP000008177"/>
    </source>
</evidence>
<dbReference type="AlphaFoldDB" id="G2YYP7"/>
<name>G2YYP7_BOTF4</name>
<dbReference type="EMBL" id="FQ790362">
    <property type="protein sequence ID" value="CCD56745.1"/>
    <property type="molecule type" value="Genomic_DNA"/>
</dbReference>
<organism evidence="1 2">
    <name type="scientific">Botryotinia fuckeliana (strain T4)</name>
    <name type="common">Noble rot fungus</name>
    <name type="synonym">Botrytis cinerea</name>
    <dbReference type="NCBI Taxonomy" id="999810"/>
    <lineage>
        <taxon>Eukaryota</taxon>
        <taxon>Fungi</taxon>
        <taxon>Dikarya</taxon>
        <taxon>Ascomycota</taxon>
        <taxon>Pezizomycotina</taxon>
        <taxon>Leotiomycetes</taxon>
        <taxon>Helotiales</taxon>
        <taxon>Sclerotiniaceae</taxon>
        <taxon>Botrytis</taxon>
    </lineage>
</organism>
<dbReference type="Proteomes" id="UP000008177">
    <property type="component" value="Unplaced contigs"/>
</dbReference>
<gene>
    <name evidence="1" type="ORF">BofuT4_P140070.1</name>
</gene>
<evidence type="ECO:0000313" key="1">
    <source>
        <dbReference type="EMBL" id="CCD56745.1"/>
    </source>
</evidence>
<protein>
    <submittedName>
        <fullName evidence="1">Uncharacterized protein</fullName>
    </submittedName>
</protein>
<accession>G2YYP7</accession>
<dbReference type="HOGENOM" id="CLU_1948517_0_0_1"/>
<dbReference type="InParanoid" id="G2YYP7"/>
<reference evidence="2" key="1">
    <citation type="journal article" date="2011" name="PLoS Genet.">
        <title>Genomic analysis of the necrotrophic fungal pathogens Sclerotinia sclerotiorum and Botrytis cinerea.</title>
        <authorList>
            <person name="Amselem J."/>
            <person name="Cuomo C.A."/>
            <person name="van Kan J.A."/>
            <person name="Viaud M."/>
            <person name="Benito E.P."/>
            <person name="Couloux A."/>
            <person name="Coutinho P.M."/>
            <person name="de Vries R.P."/>
            <person name="Dyer P.S."/>
            <person name="Fillinger S."/>
            <person name="Fournier E."/>
            <person name="Gout L."/>
            <person name="Hahn M."/>
            <person name="Kohn L."/>
            <person name="Lapalu N."/>
            <person name="Plummer K.M."/>
            <person name="Pradier J.M."/>
            <person name="Quevillon E."/>
            <person name="Sharon A."/>
            <person name="Simon A."/>
            <person name="ten Have A."/>
            <person name="Tudzynski B."/>
            <person name="Tudzynski P."/>
            <person name="Wincker P."/>
            <person name="Andrew M."/>
            <person name="Anthouard V."/>
            <person name="Beever R.E."/>
            <person name="Beffa R."/>
            <person name="Benoit I."/>
            <person name="Bouzid O."/>
            <person name="Brault B."/>
            <person name="Chen Z."/>
            <person name="Choquer M."/>
            <person name="Collemare J."/>
            <person name="Cotton P."/>
            <person name="Danchin E.G."/>
            <person name="Da Silva C."/>
            <person name="Gautier A."/>
            <person name="Giraud C."/>
            <person name="Giraud T."/>
            <person name="Gonzalez C."/>
            <person name="Grossetete S."/>
            <person name="Guldener U."/>
            <person name="Henrissat B."/>
            <person name="Howlett B.J."/>
            <person name="Kodira C."/>
            <person name="Kretschmer M."/>
            <person name="Lappartient A."/>
            <person name="Leroch M."/>
            <person name="Levis C."/>
            <person name="Mauceli E."/>
            <person name="Neuveglise C."/>
            <person name="Oeser B."/>
            <person name="Pearson M."/>
            <person name="Poulain J."/>
            <person name="Poussereau N."/>
            <person name="Quesneville H."/>
            <person name="Rascle C."/>
            <person name="Schumacher J."/>
            <person name="Segurens B."/>
            <person name="Sexton A."/>
            <person name="Silva E."/>
            <person name="Sirven C."/>
            <person name="Soanes D.M."/>
            <person name="Talbot N.J."/>
            <person name="Templeton M."/>
            <person name="Yandava C."/>
            <person name="Yarden O."/>
            <person name="Zeng Q."/>
            <person name="Rollins J.A."/>
            <person name="Lebrun M.H."/>
            <person name="Dickman M."/>
        </authorList>
    </citation>
    <scope>NUCLEOTIDE SEQUENCE [LARGE SCALE GENOMIC DNA]</scope>
    <source>
        <strain evidence="2">T4</strain>
    </source>
</reference>